<dbReference type="PROSITE" id="PS00445">
    <property type="entry name" value="FGGY_KINASES_2"/>
    <property type="match status" value="1"/>
</dbReference>
<name>A0ABW2HQ97_9ACTN</name>
<dbReference type="Pfam" id="PF00370">
    <property type="entry name" value="FGGY_N"/>
    <property type="match status" value="1"/>
</dbReference>
<dbReference type="Pfam" id="PF02782">
    <property type="entry name" value="FGGY_C"/>
    <property type="match status" value="1"/>
</dbReference>
<dbReference type="InterPro" id="IPR018485">
    <property type="entry name" value="FGGY_C"/>
</dbReference>
<evidence type="ECO:0000259" key="7">
    <source>
        <dbReference type="Pfam" id="PF02782"/>
    </source>
</evidence>
<dbReference type="PANTHER" id="PTHR43095">
    <property type="entry name" value="SUGAR KINASE"/>
    <property type="match status" value="1"/>
</dbReference>
<dbReference type="Proteomes" id="UP001596548">
    <property type="component" value="Unassembled WGS sequence"/>
</dbReference>
<dbReference type="RefSeq" id="WP_378966860.1">
    <property type="nucleotide sequence ID" value="NZ_JBHTBJ010000006.1"/>
</dbReference>
<organism evidence="8 9">
    <name type="scientific">Paractinoplanes rhizophilus</name>
    <dbReference type="NCBI Taxonomy" id="1416877"/>
    <lineage>
        <taxon>Bacteria</taxon>
        <taxon>Bacillati</taxon>
        <taxon>Actinomycetota</taxon>
        <taxon>Actinomycetes</taxon>
        <taxon>Micromonosporales</taxon>
        <taxon>Micromonosporaceae</taxon>
        <taxon>Paractinoplanes</taxon>
    </lineage>
</organism>
<dbReference type="InterPro" id="IPR000577">
    <property type="entry name" value="Carb_kinase_FGGY"/>
</dbReference>
<evidence type="ECO:0000256" key="3">
    <source>
        <dbReference type="ARBA" id="ARBA00022777"/>
    </source>
</evidence>
<dbReference type="InterPro" id="IPR050406">
    <property type="entry name" value="FGGY_Carb_Kinase"/>
</dbReference>
<sequence>MDVVIGIDTGTTATKAIAAGADGRLRAHASVHYPLSVPAPGRAELDPRHLVDAAVKALTDVAAACRAQDDRVVAVSLSAFLHGLVPMDASGAPLGPLITWADGRAGAQCDEIIASGRAKGLHARTGTPVHPMSPLTKLAWWRANDPSVLRETPRWGGVKELVLAALTDEPFLLDLSVASGTGLYDIHARRWDPEALEIAGADAGQFAQVVPTTTILKLKPGLGGLPEGTPLIIGAADGPLANLGVGATPAGVAAVSLGTSGALRTVVDRPTVDADGRLFCYALTEDRWVVGGAVNNAGSVVRWAGQSFASGFERPGAEGEDADERDAALLMEAQGAPPGSDGLLCLPYLLGERAPWWRAGMRGAYLGLRREHGRAHLVRAAVEGVCQQLALVRDSFAAEGFEVTEVRATGGSTASELWVGVLAAALGLPVAIADTPEGTALGACLLGLHALGELPDLDHAAALIAIGEPTRPDPANAALYAKLRPLIEKAAMSTMDIVRELDRLAPPVETPVTTGHTDDATGRVSGGGESASGRKEPA</sequence>
<dbReference type="GO" id="GO:0046316">
    <property type="term" value="F:gluconokinase activity"/>
    <property type="evidence" value="ECO:0007669"/>
    <property type="project" value="UniProtKB-EC"/>
</dbReference>
<keyword evidence="9" id="KW-1185">Reference proteome</keyword>
<dbReference type="EMBL" id="JBHTBJ010000006">
    <property type="protein sequence ID" value="MFC7274665.1"/>
    <property type="molecule type" value="Genomic_DNA"/>
</dbReference>
<gene>
    <name evidence="8" type="ORF">ACFQS1_11785</name>
</gene>
<dbReference type="EC" id="2.7.1.12" evidence="8"/>
<evidence type="ECO:0000313" key="9">
    <source>
        <dbReference type="Proteomes" id="UP001596548"/>
    </source>
</evidence>
<dbReference type="Gene3D" id="3.30.420.40">
    <property type="match status" value="2"/>
</dbReference>
<dbReference type="InterPro" id="IPR018484">
    <property type="entry name" value="FGGY_N"/>
</dbReference>
<dbReference type="PANTHER" id="PTHR43095:SF2">
    <property type="entry name" value="GLUCONOKINASE"/>
    <property type="match status" value="1"/>
</dbReference>
<evidence type="ECO:0000256" key="1">
    <source>
        <dbReference type="ARBA" id="ARBA00009156"/>
    </source>
</evidence>
<evidence type="ECO:0000256" key="4">
    <source>
        <dbReference type="RuleBase" id="RU003733"/>
    </source>
</evidence>
<keyword evidence="3 4" id="KW-0418">Kinase</keyword>
<dbReference type="PIRSF" id="PIRSF000538">
    <property type="entry name" value="GlpK"/>
    <property type="match status" value="1"/>
</dbReference>
<feature type="domain" description="Carbohydrate kinase FGGY N-terminal" evidence="6">
    <location>
        <begin position="4"/>
        <end position="244"/>
    </location>
</feature>
<keyword evidence="2 4" id="KW-0808">Transferase</keyword>
<feature type="domain" description="Carbohydrate kinase FGGY C-terminal" evidence="7">
    <location>
        <begin position="253"/>
        <end position="450"/>
    </location>
</feature>
<dbReference type="InterPro" id="IPR043129">
    <property type="entry name" value="ATPase_NBD"/>
</dbReference>
<comment type="caution">
    <text evidence="8">The sequence shown here is derived from an EMBL/GenBank/DDBJ whole genome shotgun (WGS) entry which is preliminary data.</text>
</comment>
<dbReference type="SUPFAM" id="SSF53067">
    <property type="entry name" value="Actin-like ATPase domain"/>
    <property type="match status" value="2"/>
</dbReference>
<comment type="similarity">
    <text evidence="1 4">Belongs to the FGGY kinase family.</text>
</comment>
<protein>
    <submittedName>
        <fullName evidence="8">Gluconokinase</fullName>
        <ecNumber evidence="8">2.7.1.12</ecNumber>
    </submittedName>
</protein>
<dbReference type="CDD" id="cd07770">
    <property type="entry name" value="ASKHA_NBD_FGGY_GntK"/>
    <property type="match status" value="1"/>
</dbReference>
<evidence type="ECO:0000313" key="8">
    <source>
        <dbReference type="EMBL" id="MFC7274665.1"/>
    </source>
</evidence>
<evidence type="ECO:0000259" key="6">
    <source>
        <dbReference type="Pfam" id="PF00370"/>
    </source>
</evidence>
<dbReference type="InterPro" id="IPR018483">
    <property type="entry name" value="Carb_kinase_FGGY_CS"/>
</dbReference>
<proteinExistence type="inferred from homology"/>
<reference evidence="9" key="1">
    <citation type="journal article" date="2019" name="Int. J. Syst. Evol. Microbiol.">
        <title>The Global Catalogue of Microorganisms (GCM) 10K type strain sequencing project: providing services to taxonomists for standard genome sequencing and annotation.</title>
        <authorList>
            <consortium name="The Broad Institute Genomics Platform"/>
            <consortium name="The Broad Institute Genome Sequencing Center for Infectious Disease"/>
            <person name="Wu L."/>
            <person name="Ma J."/>
        </authorList>
    </citation>
    <scope>NUCLEOTIDE SEQUENCE [LARGE SCALE GENOMIC DNA]</scope>
    <source>
        <strain evidence="9">XZYJT-10</strain>
    </source>
</reference>
<accession>A0ABW2HQ97</accession>
<evidence type="ECO:0000256" key="5">
    <source>
        <dbReference type="SAM" id="MobiDB-lite"/>
    </source>
</evidence>
<evidence type="ECO:0000256" key="2">
    <source>
        <dbReference type="ARBA" id="ARBA00022679"/>
    </source>
</evidence>
<feature type="region of interest" description="Disordered" evidence="5">
    <location>
        <begin position="507"/>
        <end position="538"/>
    </location>
</feature>